<gene>
    <name evidence="5" type="ORF">RUM43_004553</name>
</gene>
<dbReference type="Proteomes" id="UP001372834">
    <property type="component" value="Unassembled WGS sequence"/>
</dbReference>
<feature type="compositionally biased region" description="Polar residues" evidence="1">
    <location>
        <begin position="622"/>
        <end position="639"/>
    </location>
</feature>
<evidence type="ECO:0000256" key="1">
    <source>
        <dbReference type="SAM" id="MobiDB-lite"/>
    </source>
</evidence>
<feature type="region of interest" description="Disordered" evidence="1">
    <location>
        <begin position="2285"/>
        <end position="2304"/>
    </location>
</feature>
<keyword evidence="2" id="KW-1133">Transmembrane helix</keyword>
<feature type="region of interest" description="Disordered" evidence="1">
    <location>
        <begin position="2175"/>
        <end position="2234"/>
    </location>
</feature>
<dbReference type="PROSITE" id="PS00109">
    <property type="entry name" value="PROTEIN_KINASE_TYR"/>
    <property type="match status" value="1"/>
</dbReference>
<feature type="compositionally biased region" description="Basic and acidic residues" evidence="1">
    <location>
        <begin position="548"/>
        <end position="559"/>
    </location>
</feature>
<feature type="compositionally biased region" description="Basic and acidic residues" evidence="1">
    <location>
        <begin position="1938"/>
        <end position="1948"/>
    </location>
</feature>
<feature type="compositionally biased region" description="Polar residues" evidence="1">
    <location>
        <begin position="1625"/>
        <end position="1634"/>
    </location>
</feature>
<feature type="region of interest" description="Disordered" evidence="1">
    <location>
        <begin position="1692"/>
        <end position="1738"/>
    </location>
</feature>
<feature type="region of interest" description="Disordered" evidence="1">
    <location>
        <begin position="1805"/>
        <end position="2005"/>
    </location>
</feature>
<feature type="compositionally biased region" description="Acidic residues" evidence="1">
    <location>
        <begin position="1902"/>
        <end position="1911"/>
    </location>
</feature>
<feature type="compositionally biased region" description="Basic and acidic residues" evidence="1">
    <location>
        <begin position="514"/>
        <end position="523"/>
    </location>
</feature>
<keyword evidence="2" id="KW-0812">Transmembrane</keyword>
<feature type="compositionally biased region" description="Basic and acidic residues" evidence="1">
    <location>
        <begin position="1164"/>
        <end position="1180"/>
    </location>
</feature>
<name>A0AAN8SAZ0_POLSC</name>
<feature type="domain" description="Protein kinase" evidence="4">
    <location>
        <begin position="155"/>
        <end position="427"/>
    </location>
</feature>
<evidence type="ECO:0000256" key="2">
    <source>
        <dbReference type="SAM" id="Phobius"/>
    </source>
</evidence>
<dbReference type="Gene3D" id="3.30.200.20">
    <property type="entry name" value="Phosphorylase Kinase, domain 1"/>
    <property type="match status" value="1"/>
</dbReference>
<feature type="compositionally biased region" description="Low complexity" evidence="1">
    <location>
        <begin position="974"/>
        <end position="986"/>
    </location>
</feature>
<feature type="chain" id="PRO_5043048435" description="Protein kinase domain-containing protein" evidence="3">
    <location>
        <begin position="22"/>
        <end position="2336"/>
    </location>
</feature>
<feature type="region of interest" description="Disordered" evidence="1">
    <location>
        <begin position="1322"/>
        <end position="1345"/>
    </location>
</feature>
<feature type="compositionally biased region" description="Low complexity" evidence="1">
    <location>
        <begin position="1991"/>
        <end position="2001"/>
    </location>
</feature>
<evidence type="ECO:0000256" key="3">
    <source>
        <dbReference type="SAM" id="SignalP"/>
    </source>
</evidence>
<dbReference type="InterPro" id="IPR011009">
    <property type="entry name" value="Kinase-like_dom_sf"/>
</dbReference>
<dbReference type="InterPro" id="IPR008266">
    <property type="entry name" value="Tyr_kinase_AS"/>
</dbReference>
<dbReference type="PRINTS" id="PR00109">
    <property type="entry name" value="TYRKINASE"/>
</dbReference>
<comment type="caution">
    <text evidence="5">The sequence shown here is derived from an EMBL/GenBank/DDBJ whole genome shotgun (WGS) entry which is preliminary data.</text>
</comment>
<dbReference type="CDD" id="cd00192">
    <property type="entry name" value="PTKc"/>
    <property type="match status" value="1"/>
</dbReference>
<dbReference type="EMBL" id="JAWJWE010000002">
    <property type="protein sequence ID" value="KAK6643050.1"/>
    <property type="molecule type" value="Genomic_DNA"/>
</dbReference>
<dbReference type="PANTHER" id="PTHR24417:SF7">
    <property type="entry name" value="CHROMATIN MODIFICATION-RELATED PROTEIN EAF1"/>
    <property type="match status" value="1"/>
</dbReference>
<dbReference type="SUPFAM" id="SSF56112">
    <property type="entry name" value="Protein kinase-like (PK-like)"/>
    <property type="match status" value="1"/>
</dbReference>
<feature type="region of interest" description="Disordered" evidence="1">
    <location>
        <begin position="1160"/>
        <end position="1180"/>
    </location>
</feature>
<sequence length="2336" mass="261768">MENPFLAVFCAGFTLLDAVIGFPIEYSSVSAGEPNPLWLTNYFIIGTGFLLTVIAIIFGCVCCRNGKGFKEFNSSSGSLAVTRTEGFVNPTAQSELTIFPPAGIDAAQINRFEPLPVIKPRTPNLRPAAFSCSERELSSQDWFSEPHNNFPRNQLKYVEEYGRGWFGRVVEGEAQNILPKEKLTKVMVKILHEDATPTDQMYFLHEVKFYKDLKHPNILKLLGRCLETEPFLIILECYPNGDLKNFLSQNMASARALVEQGATLRMCSNITSGLEYMHENKFIHTDLAARNCLVGPDLTIKIGDYGNSIENFKSDYYCAGSVALPIRWCAPETLKCTDVTIETREVTPPANIWSLAVVFWEICEFCKLPYSELNDDQVIVRVLGDKNYFLAKPTMFCLHKEEMYHLMKLCWNPPLQRPTASQLQLILGNLISSGTKPVDSKRLSQDFEQRWQNLKPNYIPKMDNAAESDYNSSCLGISGKLKNAKVVDSSLVDSPLGLFMSNKNSGQESPRFCLKSDSEKQGKVVDPSMREDEEENNKSHSENNAVKSETEVAKDSDEITQKTNFKLDAETRLPNIQNVRNVDNEVDSWLKGVEINNEEDESFVQKISEAIRDLDATLALEKTSSSEGDSGNSTRQNSPGKECKEGGDTVVDFKLGRDVSSFMNFTQKSFELSSLQNSEQPQSLNFTDPFITGSAPKDFAHLVEQNSLMELPTEEDVENNFGMKNYTFDMSLKEGESLVGGQSRHSSDTDDEIWRKRIEKGEISEKVKEKSKSIANLMVLTHIDASDDSDTDADRPFEKFHNRSSFSRRSGSFARSSLTSNIFGSENDLTYAVLEDEFKESLRKLTNDHKEYGRFDSLGMILPTLAGRENAWENMLKNTYPSADNFDAQSGTQTKVEPDENASALLRMEQKPETHNENSNNFLGKVASENLIINKKEEISEDAINVKEVNEPNDPEVKQNNVVHLKCDTDCNIDSSNSSQENSSHLNKYEEEDKTVKNTEVVSGQEECTEKSIPSSSSHFLAKENENAECPNPSVTPQEKIDNFTRATDGCKNGDQCEKSNLDLASSVPHIVVSEANEIAEIPEETFKLPSPTIRPFKFVLKDKEENFPQILVTEEPDDALPDEEETSVYEYKNNAAKPFKFIMKDDDPPLDSKITKCNQKAGDNSEHWGKSEQEKHSPMDTDTIILGPSEEFTLDYFKGLKTTTGPMSDDVEETNRKNLQNTLLSEKDENAGWSEHLQNALIQQVSEKDFEDISFGSLGCDLSDMGCLEEKNNNESGGLTSHIICPIETIINFLESEKLHSTKFDEFLDFSKLSNEEEYDNFKLRTPDDERSSDSGFRDKGSLSESVEDACEGKYNLEDIEAELEEAYVKGAFGNCEFEKERNTSEGPKSNNNFEYEESKFYEDENKNDDDFSDIDGEIEFWQNKEGSDYYPEISEFNPTCSSGWYLHPPDENSGTHSRNMNEDIVNAIRNELRENLPVQTRSFNDFSEDFYESPFEDPKRELNIHYASDFSVPLSPIIEEYDPASEMTKRNVRNSMFDGNPCSKIRKNVVNLMESVKSIDTNTFMQYLDYMVENEGRDLADFNETDEESEEELDEIIPKSVEVDPKNRNSPESITKISHEEQGNVSRDNNLNLEKDTPSVVRKESESGLTDSSPSPLVDGKTNEEAVASQVDKSEELLFEIGRLKDSVVDGSFEENEPDDLDDGTFSPEMLSPDRERSLSDISRSSNGTRTGDALSEITLSSPDLVPDCFSACLQEAVQAPDVSAPEAEQESSTKTETKDLYSDVKTQNELFLMNEKKYLSEGAPVSEQNAVQNDPSLDDVGADVSESNTLPKDGDLYEMSTSFMGEDCDEEYDSEGSKQDVSRTEKPKEGGESEEKSKMGSLADDSFAADWDSDTSLPPEEEGEEEETSSSSGEFIWKEGDKMSKLKVVPVGGYSKKDSGFEKSEVNPLTKEAGENVVQINEKKENEDDSSLKGEVEDASCDDDDNDSSTGSSASITDFVPSAWNSQAVPGKSALKRSHQSVQDTPHKKKNVWFKKQKYHCIYEYPREPSDTEEAESFGTFDCSLENTNKHITFGLNAVDMSNRHFAYGIPNVVDYGICNDWDLLDGDDGDLSLTDTDSDTGLGKMSGNASKETDFNFYNLNPFDYDFNSTGNLNNGSEFFVSSSSRPFQGGSPCQVFMDRNHSINDTNDNLKVSERNESTESDDASDSRDFTTPDSGLEDSANVSPLDKKPMMSSHEILLEDMNNSKDGVLNILDNLKFNFSPEIVEANVKKVEPVNCRDEKKNGESSLANPISPGGLGELRHARDKLKLDLPFNHNAELGAMISKKINRIH</sequence>
<dbReference type="PROSITE" id="PS50011">
    <property type="entry name" value="PROTEIN_KINASE_DOM"/>
    <property type="match status" value="1"/>
</dbReference>
<feature type="compositionally biased region" description="Acidic residues" evidence="1">
    <location>
        <begin position="1694"/>
        <end position="1705"/>
    </location>
</feature>
<feature type="compositionally biased region" description="Polar residues" evidence="1">
    <location>
        <begin position="1809"/>
        <end position="1818"/>
    </location>
</feature>
<evidence type="ECO:0000313" key="6">
    <source>
        <dbReference type="Proteomes" id="UP001372834"/>
    </source>
</evidence>
<feature type="transmembrane region" description="Helical" evidence="2">
    <location>
        <begin position="37"/>
        <end position="63"/>
    </location>
</feature>
<feature type="compositionally biased region" description="Acidic residues" evidence="1">
    <location>
        <begin position="1980"/>
        <end position="1990"/>
    </location>
</feature>
<feature type="compositionally biased region" description="Polar residues" evidence="1">
    <location>
        <begin position="1722"/>
        <end position="1732"/>
    </location>
</feature>
<dbReference type="InterPro" id="IPR000719">
    <property type="entry name" value="Prot_kinase_dom"/>
</dbReference>
<dbReference type="Pfam" id="PF07714">
    <property type="entry name" value="PK_Tyr_Ser-Thr"/>
    <property type="match status" value="1"/>
</dbReference>
<keyword evidence="3" id="KW-0732">Signal</keyword>
<organism evidence="5 6">
    <name type="scientific">Polyplax serrata</name>
    <name type="common">Common mouse louse</name>
    <dbReference type="NCBI Taxonomy" id="468196"/>
    <lineage>
        <taxon>Eukaryota</taxon>
        <taxon>Metazoa</taxon>
        <taxon>Ecdysozoa</taxon>
        <taxon>Arthropoda</taxon>
        <taxon>Hexapoda</taxon>
        <taxon>Insecta</taxon>
        <taxon>Pterygota</taxon>
        <taxon>Neoptera</taxon>
        <taxon>Paraneoptera</taxon>
        <taxon>Psocodea</taxon>
        <taxon>Troctomorpha</taxon>
        <taxon>Phthiraptera</taxon>
        <taxon>Anoplura</taxon>
        <taxon>Polyplacidae</taxon>
        <taxon>Polyplax</taxon>
    </lineage>
</organism>
<feature type="region of interest" description="Disordered" evidence="1">
    <location>
        <begin position="502"/>
        <end position="559"/>
    </location>
</feature>
<feature type="compositionally biased region" description="Basic and acidic residues" evidence="1">
    <location>
        <begin position="1858"/>
        <end position="1881"/>
    </location>
</feature>
<keyword evidence="2" id="KW-0472">Membrane</keyword>
<feature type="region of interest" description="Disordered" evidence="1">
    <location>
        <begin position="1605"/>
        <end position="1672"/>
    </location>
</feature>
<dbReference type="GO" id="GO:0004672">
    <property type="term" value="F:protein kinase activity"/>
    <property type="evidence" value="ECO:0007669"/>
    <property type="project" value="InterPro"/>
</dbReference>
<feature type="compositionally biased region" description="Basic and acidic residues" evidence="1">
    <location>
        <begin position="1774"/>
        <end position="1785"/>
    </location>
</feature>
<dbReference type="InterPro" id="IPR001245">
    <property type="entry name" value="Ser-Thr/Tyr_kinase_cat_dom"/>
</dbReference>
<accession>A0AAN8SAZ0</accession>
<dbReference type="PANTHER" id="PTHR24417">
    <property type="entry name" value="SERINE/THREONINE-PROTEIN KINASE LMTK1"/>
    <property type="match status" value="1"/>
</dbReference>
<feature type="compositionally biased region" description="Basic and acidic residues" evidence="1">
    <location>
        <begin position="1635"/>
        <end position="1648"/>
    </location>
</feature>
<feature type="region of interest" description="Disordered" evidence="1">
    <location>
        <begin position="621"/>
        <end position="648"/>
    </location>
</feature>
<dbReference type="SMART" id="SM00220">
    <property type="entry name" value="S_TKc"/>
    <property type="match status" value="1"/>
</dbReference>
<reference evidence="5 6" key="1">
    <citation type="submission" date="2023-10" db="EMBL/GenBank/DDBJ databases">
        <title>Genomes of two closely related lineages of the louse Polyplax serrata with different host specificities.</title>
        <authorList>
            <person name="Martinu J."/>
            <person name="Tarabai H."/>
            <person name="Stefka J."/>
            <person name="Hypsa V."/>
        </authorList>
    </citation>
    <scope>NUCLEOTIDE SEQUENCE [LARGE SCALE GENOMIC DNA]</scope>
    <source>
        <strain evidence="5">HR10_N</strain>
    </source>
</reference>
<feature type="compositionally biased region" description="Basic and acidic residues" evidence="1">
    <location>
        <begin position="1322"/>
        <end position="1343"/>
    </location>
</feature>
<evidence type="ECO:0000313" key="5">
    <source>
        <dbReference type="EMBL" id="KAK6643050.1"/>
    </source>
</evidence>
<dbReference type="Gene3D" id="1.10.510.10">
    <property type="entry name" value="Transferase(Phosphotransferase) domain 1"/>
    <property type="match status" value="1"/>
</dbReference>
<evidence type="ECO:0000259" key="4">
    <source>
        <dbReference type="PROSITE" id="PS50011"/>
    </source>
</evidence>
<dbReference type="GO" id="GO:0005524">
    <property type="term" value="F:ATP binding"/>
    <property type="evidence" value="ECO:0007669"/>
    <property type="project" value="InterPro"/>
</dbReference>
<proteinExistence type="predicted"/>
<feature type="signal peptide" evidence="3">
    <location>
        <begin position="1"/>
        <end position="21"/>
    </location>
</feature>
<protein>
    <recommendedName>
        <fullName evidence="4">Protein kinase domain-containing protein</fullName>
    </recommendedName>
</protein>
<feature type="compositionally biased region" description="Low complexity" evidence="1">
    <location>
        <begin position="1882"/>
        <end position="1893"/>
    </location>
</feature>
<feature type="compositionally biased region" description="Basic and acidic residues" evidence="1">
    <location>
        <begin position="1964"/>
        <end position="1979"/>
    </location>
</feature>
<feature type="region of interest" description="Disordered" evidence="1">
    <location>
        <begin position="974"/>
        <end position="995"/>
    </location>
</feature>
<feature type="region of interest" description="Disordered" evidence="1">
    <location>
        <begin position="1761"/>
        <end position="1787"/>
    </location>
</feature>